<dbReference type="EMBL" id="BAAACZ010000003">
    <property type="protein sequence ID" value="GAA0450759.1"/>
    <property type="molecule type" value="Genomic_DNA"/>
</dbReference>
<comment type="caution">
    <text evidence="8">The sequence shown here is derived from an EMBL/GenBank/DDBJ whole genome shotgun (WGS) entry which is preliminary data.</text>
</comment>
<dbReference type="InterPro" id="IPR032808">
    <property type="entry name" value="DoxX"/>
</dbReference>
<dbReference type="PANTHER" id="PTHR33452">
    <property type="entry name" value="OXIDOREDUCTASE CATD-RELATED"/>
    <property type="match status" value="1"/>
</dbReference>
<name>A0ABP3JEB6_9BACI</name>
<evidence type="ECO:0000256" key="3">
    <source>
        <dbReference type="ARBA" id="ARBA00022475"/>
    </source>
</evidence>
<evidence type="ECO:0000313" key="8">
    <source>
        <dbReference type="EMBL" id="GAA0450759.1"/>
    </source>
</evidence>
<evidence type="ECO:0000256" key="5">
    <source>
        <dbReference type="ARBA" id="ARBA00022989"/>
    </source>
</evidence>
<dbReference type="PANTHER" id="PTHR33452:SF1">
    <property type="entry name" value="INNER MEMBRANE PROTEIN YPHA-RELATED"/>
    <property type="match status" value="1"/>
</dbReference>
<keyword evidence="5 7" id="KW-1133">Transmembrane helix</keyword>
<dbReference type="Proteomes" id="UP001500740">
    <property type="component" value="Unassembled WGS sequence"/>
</dbReference>
<keyword evidence="9" id="KW-1185">Reference proteome</keyword>
<keyword evidence="6 7" id="KW-0472">Membrane</keyword>
<evidence type="ECO:0000256" key="2">
    <source>
        <dbReference type="ARBA" id="ARBA00006679"/>
    </source>
</evidence>
<comment type="subcellular location">
    <subcellularLocation>
        <location evidence="1">Cell membrane</location>
        <topology evidence="1">Multi-pass membrane protein</topology>
    </subcellularLocation>
</comment>
<dbReference type="Pfam" id="PF07681">
    <property type="entry name" value="DoxX"/>
    <property type="match status" value="1"/>
</dbReference>
<sequence>MQHATTNMILRVILGIVFLVHGLDKFQTGLDQVSMWFSSLGLPGILAYIVAWVEVLGGIMLIVGFRLGF</sequence>
<evidence type="ECO:0000256" key="4">
    <source>
        <dbReference type="ARBA" id="ARBA00022692"/>
    </source>
</evidence>
<evidence type="ECO:0008006" key="10">
    <source>
        <dbReference type="Google" id="ProtNLM"/>
    </source>
</evidence>
<organism evidence="8 9">
    <name type="scientific">Alkalibacillus silvisoli</name>
    <dbReference type="NCBI Taxonomy" id="392823"/>
    <lineage>
        <taxon>Bacteria</taxon>
        <taxon>Bacillati</taxon>
        <taxon>Bacillota</taxon>
        <taxon>Bacilli</taxon>
        <taxon>Bacillales</taxon>
        <taxon>Bacillaceae</taxon>
        <taxon>Alkalibacillus</taxon>
    </lineage>
</organism>
<evidence type="ECO:0000256" key="6">
    <source>
        <dbReference type="ARBA" id="ARBA00023136"/>
    </source>
</evidence>
<evidence type="ECO:0000256" key="1">
    <source>
        <dbReference type="ARBA" id="ARBA00004651"/>
    </source>
</evidence>
<reference evidence="9" key="1">
    <citation type="journal article" date="2019" name="Int. J. Syst. Evol. Microbiol.">
        <title>The Global Catalogue of Microorganisms (GCM) 10K type strain sequencing project: providing services to taxonomists for standard genome sequencing and annotation.</title>
        <authorList>
            <consortium name="The Broad Institute Genomics Platform"/>
            <consortium name="The Broad Institute Genome Sequencing Center for Infectious Disease"/>
            <person name="Wu L."/>
            <person name="Ma J."/>
        </authorList>
    </citation>
    <scope>NUCLEOTIDE SEQUENCE [LARGE SCALE GENOMIC DNA]</scope>
    <source>
        <strain evidence="9">JCM 14193</strain>
    </source>
</reference>
<gene>
    <name evidence="8" type="ORF">GCM10008935_01510</name>
</gene>
<evidence type="ECO:0000256" key="7">
    <source>
        <dbReference type="SAM" id="Phobius"/>
    </source>
</evidence>
<keyword evidence="3" id="KW-1003">Cell membrane</keyword>
<evidence type="ECO:0000313" key="9">
    <source>
        <dbReference type="Proteomes" id="UP001500740"/>
    </source>
</evidence>
<keyword evidence="4 7" id="KW-0812">Transmembrane</keyword>
<feature type="transmembrane region" description="Helical" evidence="7">
    <location>
        <begin position="46"/>
        <end position="67"/>
    </location>
</feature>
<dbReference type="InterPro" id="IPR051907">
    <property type="entry name" value="DoxX-like_oxidoreductase"/>
</dbReference>
<comment type="similarity">
    <text evidence="2">Belongs to the DoxX family.</text>
</comment>
<dbReference type="RefSeq" id="WP_343781122.1">
    <property type="nucleotide sequence ID" value="NZ_BAAACZ010000003.1"/>
</dbReference>
<protein>
    <recommendedName>
        <fullName evidence="10">DoxX family protein</fullName>
    </recommendedName>
</protein>
<accession>A0ABP3JEB6</accession>
<proteinExistence type="inferred from homology"/>